<proteinExistence type="predicted"/>
<keyword evidence="3" id="KW-1185">Reference proteome</keyword>
<gene>
    <name evidence="2" type="ORF">PYW07_010841</name>
</gene>
<dbReference type="Proteomes" id="UP001231518">
    <property type="component" value="Chromosome 26"/>
</dbReference>
<dbReference type="EMBL" id="JARGEI010000029">
    <property type="protein sequence ID" value="KAJ8706064.1"/>
    <property type="molecule type" value="Genomic_DNA"/>
</dbReference>
<reference evidence="2" key="1">
    <citation type="submission" date="2023-03" db="EMBL/GenBank/DDBJ databases">
        <title>Chromosome-level genomes of two armyworms, Mythimna separata and Mythimna loreyi, provide insights into the biosynthesis and reception of sex pheromones.</title>
        <authorList>
            <person name="Zhao H."/>
        </authorList>
    </citation>
    <scope>NUCLEOTIDE SEQUENCE</scope>
    <source>
        <strain evidence="2">BeijingLab</strain>
        <tissue evidence="2">Pupa</tissue>
    </source>
</reference>
<comment type="caution">
    <text evidence="2">The sequence shown here is derived from an EMBL/GenBank/DDBJ whole genome shotgun (WGS) entry which is preliminary data.</text>
</comment>
<dbReference type="AlphaFoldDB" id="A0AAD7Y7V0"/>
<organism evidence="2 3">
    <name type="scientific">Mythimna separata</name>
    <name type="common">Oriental armyworm</name>
    <name type="synonym">Pseudaletia separata</name>
    <dbReference type="NCBI Taxonomy" id="271217"/>
    <lineage>
        <taxon>Eukaryota</taxon>
        <taxon>Metazoa</taxon>
        <taxon>Ecdysozoa</taxon>
        <taxon>Arthropoda</taxon>
        <taxon>Hexapoda</taxon>
        <taxon>Insecta</taxon>
        <taxon>Pterygota</taxon>
        <taxon>Neoptera</taxon>
        <taxon>Endopterygota</taxon>
        <taxon>Lepidoptera</taxon>
        <taxon>Glossata</taxon>
        <taxon>Ditrysia</taxon>
        <taxon>Noctuoidea</taxon>
        <taxon>Noctuidae</taxon>
        <taxon>Noctuinae</taxon>
        <taxon>Hadenini</taxon>
        <taxon>Mythimna</taxon>
    </lineage>
</organism>
<protein>
    <submittedName>
        <fullName evidence="2">Uncharacterized protein</fullName>
    </submittedName>
</protein>
<accession>A0AAD7Y7V0</accession>
<feature type="region of interest" description="Disordered" evidence="1">
    <location>
        <begin position="176"/>
        <end position="200"/>
    </location>
</feature>
<evidence type="ECO:0000256" key="1">
    <source>
        <dbReference type="SAM" id="MobiDB-lite"/>
    </source>
</evidence>
<name>A0AAD7Y7V0_MYTSE</name>
<sequence length="200" mass="22293">MGMINSKDFRKIDEATSNSSLSNLRYVITEKPKWKVFKKKEVVPLPAYRPTKGCPCGNDGPCKQKITPKGVTIHYPQKKKKFSLSGLKPPKVQKGYFSSTTPRTVNKVKVIRQKKFPTWRLDQISCNSPFCRNYAQSHSRCCFAAKSKMNARELTSCELVPPSSLVGFQLEGPIEPASPPKPSVSSTTVVNQESVAPLNM</sequence>
<evidence type="ECO:0000313" key="2">
    <source>
        <dbReference type="EMBL" id="KAJ8706064.1"/>
    </source>
</evidence>
<evidence type="ECO:0000313" key="3">
    <source>
        <dbReference type="Proteomes" id="UP001231518"/>
    </source>
</evidence>